<protein>
    <submittedName>
        <fullName evidence="1">Uncharacterized protein</fullName>
    </submittedName>
</protein>
<evidence type="ECO:0000313" key="1">
    <source>
        <dbReference type="EMBL" id="MCP1677007.1"/>
    </source>
</evidence>
<comment type="caution">
    <text evidence="1">The sequence shown here is derived from an EMBL/GenBank/DDBJ whole genome shotgun (WGS) entry which is preliminary data.</text>
</comment>
<organism evidence="1 2">
    <name type="scientific">Natronocella acetinitrilica</name>
    <dbReference type="NCBI Taxonomy" id="414046"/>
    <lineage>
        <taxon>Bacteria</taxon>
        <taxon>Pseudomonadati</taxon>
        <taxon>Pseudomonadota</taxon>
        <taxon>Gammaproteobacteria</taxon>
        <taxon>Chromatiales</taxon>
        <taxon>Ectothiorhodospiraceae</taxon>
        <taxon>Natronocella</taxon>
    </lineage>
</organism>
<keyword evidence="2" id="KW-1185">Reference proteome</keyword>
<dbReference type="Proteomes" id="UP001205843">
    <property type="component" value="Unassembled WGS sequence"/>
</dbReference>
<dbReference type="RefSeq" id="WP_253484774.1">
    <property type="nucleotide sequence ID" value="NZ_JALJXV010000013.1"/>
</dbReference>
<sequence length="205" mass="22773">MDEYHASVYRLIERTVGQEIYLLALHITPPTNYETATAITRCGDSYTAHEIVVDGEKRSPFFRISYCESGAFGEQGTWQESDDTKAFRPTHRSCPLPPSFAQRVARAWERMAFLRDTFGFPLCDGASTTLFTPSGRTISIWPTADDSEAALLTTIEIEVAQYAMATTAVAASQHLALLDAAISRLEGFLDQPVATGRREMRSHQS</sequence>
<accession>A0AAE3GB28</accession>
<dbReference type="EMBL" id="JALJXV010000013">
    <property type="protein sequence ID" value="MCP1677007.1"/>
    <property type="molecule type" value="Genomic_DNA"/>
</dbReference>
<reference evidence="1" key="1">
    <citation type="submission" date="2022-03" db="EMBL/GenBank/DDBJ databases">
        <title>Genomic Encyclopedia of Type Strains, Phase III (KMG-III): the genomes of soil and plant-associated and newly described type strains.</title>
        <authorList>
            <person name="Whitman W."/>
        </authorList>
    </citation>
    <scope>NUCLEOTIDE SEQUENCE</scope>
    <source>
        <strain evidence="1">ANL 6-2</strain>
    </source>
</reference>
<evidence type="ECO:0000313" key="2">
    <source>
        <dbReference type="Proteomes" id="UP001205843"/>
    </source>
</evidence>
<dbReference type="AlphaFoldDB" id="A0AAE3GB28"/>
<gene>
    <name evidence="1" type="ORF">J2T57_004181</name>
</gene>
<name>A0AAE3GB28_9GAMM</name>
<proteinExistence type="predicted"/>